<reference evidence="1" key="1">
    <citation type="journal article" date="2020" name="Stud. Mycol.">
        <title>101 Dothideomycetes genomes: a test case for predicting lifestyles and emergence of pathogens.</title>
        <authorList>
            <person name="Haridas S."/>
            <person name="Albert R."/>
            <person name="Binder M."/>
            <person name="Bloem J."/>
            <person name="Labutti K."/>
            <person name="Salamov A."/>
            <person name="Andreopoulos B."/>
            <person name="Baker S."/>
            <person name="Barry K."/>
            <person name="Bills G."/>
            <person name="Bluhm B."/>
            <person name="Cannon C."/>
            <person name="Castanera R."/>
            <person name="Culley D."/>
            <person name="Daum C."/>
            <person name="Ezra D."/>
            <person name="Gonzalez J."/>
            <person name="Henrissat B."/>
            <person name="Kuo A."/>
            <person name="Liang C."/>
            <person name="Lipzen A."/>
            <person name="Lutzoni F."/>
            <person name="Magnuson J."/>
            <person name="Mondo S."/>
            <person name="Nolan M."/>
            <person name="Ohm R."/>
            <person name="Pangilinan J."/>
            <person name="Park H.-J."/>
            <person name="Ramirez L."/>
            <person name="Alfaro M."/>
            <person name="Sun H."/>
            <person name="Tritt A."/>
            <person name="Yoshinaga Y."/>
            <person name="Zwiers L.-H."/>
            <person name="Turgeon B."/>
            <person name="Goodwin S."/>
            <person name="Spatafora J."/>
            <person name="Crous P."/>
            <person name="Grigoriev I."/>
        </authorList>
    </citation>
    <scope>NUCLEOTIDE SEQUENCE</scope>
    <source>
        <strain evidence="1">ATCC 200398</strain>
    </source>
</reference>
<comment type="caution">
    <text evidence="1">The sequence shown here is derived from an EMBL/GenBank/DDBJ whole genome shotgun (WGS) entry which is preliminary data.</text>
</comment>
<organism evidence="1 2">
    <name type="scientific">Lindgomyces ingoldianus</name>
    <dbReference type="NCBI Taxonomy" id="673940"/>
    <lineage>
        <taxon>Eukaryota</taxon>
        <taxon>Fungi</taxon>
        <taxon>Dikarya</taxon>
        <taxon>Ascomycota</taxon>
        <taxon>Pezizomycotina</taxon>
        <taxon>Dothideomycetes</taxon>
        <taxon>Pleosporomycetidae</taxon>
        <taxon>Pleosporales</taxon>
        <taxon>Lindgomycetaceae</taxon>
        <taxon>Lindgomyces</taxon>
    </lineage>
</organism>
<keyword evidence="2" id="KW-1185">Reference proteome</keyword>
<gene>
    <name evidence="1" type="ORF">BDR25DRAFT_69500</name>
</gene>
<dbReference type="EMBL" id="MU003521">
    <property type="protein sequence ID" value="KAF2467192.1"/>
    <property type="molecule type" value="Genomic_DNA"/>
</dbReference>
<protein>
    <submittedName>
        <fullName evidence="1">Uncharacterized protein</fullName>
    </submittedName>
</protein>
<proteinExistence type="predicted"/>
<evidence type="ECO:0000313" key="1">
    <source>
        <dbReference type="EMBL" id="KAF2467192.1"/>
    </source>
</evidence>
<dbReference type="Proteomes" id="UP000799755">
    <property type="component" value="Unassembled WGS sequence"/>
</dbReference>
<accession>A0ACB6QJZ9</accession>
<evidence type="ECO:0000313" key="2">
    <source>
        <dbReference type="Proteomes" id="UP000799755"/>
    </source>
</evidence>
<sequence>MAGNGGDYYFDLTTDPIFEDAVYRAEVLGLPDNEDEDALDEQLAMSAKESGIADPYRLLNPEAQDLSTAISTLTALSEHRSSMSIHSRESQSTAMTSHPSRTSKENPSLEPSPTVRTPPPFTRPSLSLEYYDAVMDRFRPSIGHRHSSSNASGATSVLSTTSSLPVLSKLATARKPKRTSSLFSMFRKDSSTCPSRSRHGHHVKPLSPKLDCGHSLSKYAIRVHIQEALDRKEHMAPNCCGKALPRSILETVLSKEETDIVMADDLQSPVAVYDLQQDSGYSEDGMSSIDLPHSPGTQSHPTGSFVTTPGTPNRELTQEGEDFLTSVLADETFKSLRAQQKEQFRRVAAFESTQRKALSTYHQWTLTRLASQLETTKSERMKQHVLDLERLDEFQIVAEHDLRKSHDQETQNVATALKYMEAYCSGSNPTNPDTAHIVTEEDRKKLARQYLIQQKLPGKHESAINVLRAKQEKNTKLKLQKQQTELQQLDADHEREKGAEELHHVKNLTRLESLIESRRRKIMSRWDLRFEIWRRDWNSQHGTTLSGNLPHEEWPNLADIEDPVDESSSLALYLLVMR</sequence>
<name>A0ACB6QJZ9_9PLEO</name>